<keyword evidence="3" id="KW-1185">Reference proteome</keyword>
<dbReference type="AlphaFoldDB" id="A0A0E3Z4P0"/>
<dbReference type="GO" id="GO:0005829">
    <property type="term" value="C:cytosol"/>
    <property type="evidence" value="ECO:0007669"/>
    <property type="project" value="TreeGrafter"/>
</dbReference>
<gene>
    <name evidence="2" type="ORF">WQ53_13140</name>
</gene>
<name>A0A0E3Z4P0_9GAMM</name>
<dbReference type="PANTHER" id="PTHR42743:SF2">
    <property type="entry name" value="AMINODEOXYCHORISMATE LYASE"/>
    <property type="match status" value="1"/>
</dbReference>
<dbReference type="InterPro" id="IPR043131">
    <property type="entry name" value="BCAT-like_N"/>
</dbReference>
<organism evidence="2 3">
    <name type="scientific">Pseudoxanthomonas suwonensis</name>
    <dbReference type="NCBI Taxonomy" id="314722"/>
    <lineage>
        <taxon>Bacteria</taxon>
        <taxon>Pseudomonadati</taxon>
        <taxon>Pseudomonadota</taxon>
        <taxon>Gammaproteobacteria</taxon>
        <taxon>Lysobacterales</taxon>
        <taxon>Lysobacteraceae</taxon>
        <taxon>Pseudoxanthomonas</taxon>
    </lineage>
</organism>
<evidence type="ECO:0000313" key="3">
    <source>
        <dbReference type="Proteomes" id="UP000033067"/>
    </source>
</evidence>
<comment type="similarity">
    <text evidence="1">Belongs to the class-IV pyridoxal-phosphate-dependent aminotransferase family.</text>
</comment>
<dbReference type="Gene3D" id="3.30.470.10">
    <property type="match status" value="1"/>
</dbReference>
<dbReference type="KEGG" id="psuw:WQ53_13140"/>
<dbReference type="PATRIC" id="fig|314722.6.peg.2849"/>
<dbReference type="EMBL" id="CP011144">
    <property type="protein sequence ID" value="AKC87558.1"/>
    <property type="molecule type" value="Genomic_DNA"/>
</dbReference>
<dbReference type="GO" id="GO:0008153">
    <property type="term" value="P:4-aminobenzoate biosynthetic process"/>
    <property type="evidence" value="ECO:0007669"/>
    <property type="project" value="TreeGrafter"/>
</dbReference>
<sequence>MSAAAPVALLNGAPADAEPGALRALAQTNYGHFTALRVRDGAAQGLELHFARLRQGNAELFDAALDEAAARGWMRQAADAAGGDCAMRVTVFSRHFDYRQPLREVALDVLVSAAAPAAPSTRALRVRTCRFLRPLPQIKHVGTFPLFHHRRQALKAGYDDALFVDGEGADARIAEGSVWNIGFWDGAGVVWPEAPALRGTTERLLQDGLKAQGLAQQVRPVTLAELPRFRAAFATNANGVQPIAAIDSVEYADAPELMRLLAAAAAHAPWDPL</sequence>
<dbReference type="Proteomes" id="UP000033067">
    <property type="component" value="Chromosome"/>
</dbReference>
<keyword evidence="2" id="KW-0808">Transferase</keyword>
<dbReference type="GO" id="GO:0008483">
    <property type="term" value="F:transaminase activity"/>
    <property type="evidence" value="ECO:0007669"/>
    <property type="project" value="UniProtKB-KW"/>
</dbReference>
<dbReference type="InterPro" id="IPR036038">
    <property type="entry name" value="Aminotransferase-like"/>
</dbReference>
<proteinExistence type="inferred from homology"/>
<dbReference type="InterPro" id="IPR050571">
    <property type="entry name" value="Class-IV_PLP-Dep_Aminotrnsfr"/>
</dbReference>
<dbReference type="NCBIfam" id="NF006734">
    <property type="entry name" value="PRK09266.1"/>
    <property type="match status" value="1"/>
</dbReference>
<dbReference type="RefSeq" id="WP_052633057.1">
    <property type="nucleotide sequence ID" value="NZ_CP011144.1"/>
</dbReference>
<dbReference type="GO" id="GO:0008696">
    <property type="term" value="F:4-amino-4-deoxychorismate lyase activity"/>
    <property type="evidence" value="ECO:0007669"/>
    <property type="project" value="TreeGrafter"/>
</dbReference>
<evidence type="ECO:0000313" key="2">
    <source>
        <dbReference type="EMBL" id="AKC87558.1"/>
    </source>
</evidence>
<dbReference type="Gene3D" id="3.20.10.10">
    <property type="entry name" value="D-amino Acid Aminotransferase, subunit A, domain 2"/>
    <property type="match status" value="1"/>
</dbReference>
<dbReference type="InterPro" id="IPR043132">
    <property type="entry name" value="BCAT-like_C"/>
</dbReference>
<dbReference type="InterPro" id="IPR001544">
    <property type="entry name" value="Aminotrans_IV"/>
</dbReference>
<dbReference type="SUPFAM" id="SSF56752">
    <property type="entry name" value="D-aminoacid aminotransferase-like PLP-dependent enzymes"/>
    <property type="match status" value="1"/>
</dbReference>
<protein>
    <submittedName>
        <fullName evidence="2">Class IV aminotransferase</fullName>
    </submittedName>
</protein>
<dbReference type="PANTHER" id="PTHR42743">
    <property type="entry name" value="AMINO-ACID AMINOTRANSFERASE"/>
    <property type="match status" value="1"/>
</dbReference>
<evidence type="ECO:0000256" key="1">
    <source>
        <dbReference type="ARBA" id="ARBA00009320"/>
    </source>
</evidence>
<keyword evidence="2" id="KW-0032">Aminotransferase</keyword>
<accession>A0A0E3Z4P0</accession>
<reference evidence="2 3" key="1">
    <citation type="journal article" date="2015" name="Genome Announc.">
        <title>Complete Genome Sequence of Pseudoxanthomonas suwonensis Strain J1, a Cellulose-Degrading Bacterium Isolated from Leaf- and Wood-Enriched Soil.</title>
        <authorList>
            <person name="Hou L."/>
            <person name="Jiang J."/>
            <person name="Xu Z."/>
            <person name="Zhou Y."/>
            <person name="Leung F.C."/>
        </authorList>
    </citation>
    <scope>NUCLEOTIDE SEQUENCE [LARGE SCALE GENOMIC DNA]</scope>
    <source>
        <strain evidence="2 3">J1</strain>
    </source>
</reference>
<dbReference type="Pfam" id="PF01063">
    <property type="entry name" value="Aminotran_4"/>
    <property type="match status" value="1"/>
</dbReference>